<feature type="transmembrane region" description="Helical" evidence="1">
    <location>
        <begin position="109"/>
        <end position="130"/>
    </location>
</feature>
<dbReference type="OrthoDB" id="10323859at2759"/>
<dbReference type="EMBL" id="MCGO01000035">
    <property type="protein sequence ID" value="ORY40528.1"/>
    <property type="molecule type" value="Genomic_DNA"/>
</dbReference>
<keyword evidence="3" id="KW-1185">Reference proteome</keyword>
<keyword evidence="1" id="KW-0812">Transmembrane</keyword>
<comment type="caution">
    <text evidence="2">The sequence shown here is derived from an EMBL/GenBank/DDBJ whole genome shotgun (WGS) entry which is preliminary data.</text>
</comment>
<dbReference type="AlphaFoldDB" id="A0A1Y2C0G9"/>
<evidence type="ECO:0000313" key="3">
    <source>
        <dbReference type="Proteomes" id="UP000193642"/>
    </source>
</evidence>
<evidence type="ECO:0000256" key="1">
    <source>
        <dbReference type="SAM" id="Phobius"/>
    </source>
</evidence>
<protein>
    <submittedName>
        <fullName evidence="2">Uncharacterized protein</fullName>
    </submittedName>
</protein>
<name>A0A1Y2C0G9_9FUNG</name>
<accession>A0A1Y2C0G9</accession>
<dbReference type="Proteomes" id="UP000193642">
    <property type="component" value="Unassembled WGS sequence"/>
</dbReference>
<evidence type="ECO:0000313" key="2">
    <source>
        <dbReference type="EMBL" id="ORY40528.1"/>
    </source>
</evidence>
<keyword evidence="1" id="KW-1133">Transmembrane helix</keyword>
<proteinExistence type="predicted"/>
<sequence length="270" mass="28693">MPGKHPPFPPPQVFACIGVGETAATCAKEACWNGLGCQDPNTSCQYPVEDHDADVDDDDTVQVKAVPVTPVVQTSAVQPIIPQLIPQTTALIGPPQTAQTGPIFSTGNYVIGSFGALTLIAVLVAAFIAIQHKRRQCRAESETSSEKPLDIESYAKDASTDLEQMPQPRGSLRFGGFVDDFFDDVSSTRISSANGRDSVAISDSPCSNGYPALVPLDGSQQRVVCGILELEAAIKRLNDNTTPITAGWDEESVNTGVSVGTETVNLYNLR</sequence>
<gene>
    <name evidence="2" type="ORF">BCR33DRAFT_719482</name>
</gene>
<keyword evidence="1" id="KW-0472">Membrane</keyword>
<organism evidence="2 3">
    <name type="scientific">Rhizoclosmatium globosum</name>
    <dbReference type="NCBI Taxonomy" id="329046"/>
    <lineage>
        <taxon>Eukaryota</taxon>
        <taxon>Fungi</taxon>
        <taxon>Fungi incertae sedis</taxon>
        <taxon>Chytridiomycota</taxon>
        <taxon>Chytridiomycota incertae sedis</taxon>
        <taxon>Chytridiomycetes</taxon>
        <taxon>Chytridiales</taxon>
        <taxon>Chytriomycetaceae</taxon>
        <taxon>Rhizoclosmatium</taxon>
    </lineage>
</organism>
<reference evidence="2 3" key="1">
    <citation type="submission" date="2016-07" db="EMBL/GenBank/DDBJ databases">
        <title>Pervasive Adenine N6-methylation of Active Genes in Fungi.</title>
        <authorList>
            <consortium name="DOE Joint Genome Institute"/>
            <person name="Mondo S.J."/>
            <person name="Dannebaum R.O."/>
            <person name="Kuo R.C."/>
            <person name="Labutti K."/>
            <person name="Haridas S."/>
            <person name="Kuo A."/>
            <person name="Salamov A."/>
            <person name="Ahrendt S.R."/>
            <person name="Lipzen A."/>
            <person name="Sullivan W."/>
            <person name="Andreopoulos W.B."/>
            <person name="Clum A."/>
            <person name="Lindquist E."/>
            <person name="Daum C."/>
            <person name="Ramamoorthy G.K."/>
            <person name="Gryganskyi A."/>
            <person name="Culley D."/>
            <person name="Magnuson J.K."/>
            <person name="James T.Y."/>
            <person name="O'Malley M.A."/>
            <person name="Stajich J.E."/>
            <person name="Spatafora J.W."/>
            <person name="Visel A."/>
            <person name="Grigoriev I.V."/>
        </authorList>
    </citation>
    <scope>NUCLEOTIDE SEQUENCE [LARGE SCALE GENOMIC DNA]</scope>
    <source>
        <strain evidence="2 3">JEL800</strain>
    </source>
</reference>